<proteinExistence type="predicted"/>
<dbReference type="InterPro" id="IPR017938">
    <property type="entry name" value="Riboflavin_synthase-like_b-brl"/>
</dbReference>
<feature type="non-terminal residue" evidence="1">
    <location>
        <position position="1"/>
    </location>
</feature>
<accession>A0A1Y1WFQ0</accession>
<dbReference type="GeneID" id="63807636"/>
<dbReference type="SUPFAM" id="SSF63380">
    <property type="entry name" value="Riboflavin synthase domain-like"/>
    <property type="match status" value="1"/>
</dbReference>
<reference evidence="1 2" key="1">
    <citation type="submission" date="2016-07" db="EMBL/GenBank/DDBJ databases">
        <title>Pervasive Adenine N6-methylation of Active Genes in Fungi.</title>
        <authorList>
            <consortium name="DOE Joint Genome Institute"/>
            <person name="Mondo S.J."/>
            <person name="Dannebaum R.O."/>
            <person name="Kuo R.C."/>
            <person name="Labutti K."/>
            <person name="Haridas S."/>
            <person name="Kuo A."/>
            <person name="Salamov A."/>
            <person name="Ahrendt S.R."/>
            <person name="Lipzen A."/>
            <person name="Sullivan W."/>
            <person name="Andreopoulos W.B."/>
            <person name="Clum A."/>
            <person name="Lindquist E."/>
            <person name="Daum C."/>
            <person name="Ramamoorthy G.K."/>
            <person name="Gryganskyi A."/>
            <person name="Culley D."/>
            <person name="Magnuson J.K."/>
            <person name="James T.Y."/>
            <person name="O'Malley M.A."/>
            <person name="Stajich J.E."/>
            <person name="Spatafora J.W."/>
            <person name="Visel A."/>
            <person name="Grigoriev I.V."/>
        </authorList>
    </citation>
    <scope>NUCLEOTIDE SEQUENCE [LARGE SCALE GENOMIC DNA]</scope>
    <source>
        <strain evidence="1 2">ATCC 12442</strain>
    </source>
</reference>
<evidence type="ECO:0000313" key="1">
    <source>
        <dbReference type="EMBL" id="ORX72343.1"/>
    </source>
</evidence>
<gene>
    <name evidence="1" type="ORF">DL89DRAFT_312283</name>
</gene>
<keyword evidence="2" id="KW-1185">Reference proteome</keyword>
<dbReference type="OrthoDB" id="1470350at2759"/>
<organism evidence="1 2">
    <name type="scientific">Linderina pennispora</name>
    <dbReference type="NCBI Taxonomy" id="61395"/>
    <lineage>
        <taxon>Eukaryota</taxon>
        <taxon>Fungi</taxon>
        <taxon>Fungi incertae sedis</taxon>
        <taxon>Zoopagomycota</taxon>
        <taxon>Kickxellomycotina</taxon>
        <taxon>Kickxellomycetes</taxon>
        <taxon>Kickxellales</taxon>
        <taxon>Kickxellaceae</taxon>
        <taxon>Linderina</taxon>
    </lineage>
</organism>
<protein>
    <submittedName>
        <fullName evidence="1">Uncharacterized protein</fullName>
    </submittedName>
</protein>
<dbReference type="RefSeq" id="XP_040745767.1">
    <property type="nucleotide sequence ID" value="XM_040890988.1"/>
</dbReference>
<dbReference type="AlphaFoldDB" id="A0A1Y1WFQ0"/>
<sequence>ELEHISYASPFAHYAAAVIHDCRCTAAYAFQYVCNWKEMHSHELVVALNETSGNEPTYDSLRKAVEDVNTLGKQPADWNAFTAQNHTVLDVSRTYAPLVRQIPFAALLHLVSAMDLPRYSIASYQLVVGNQTHVSIAIVNHIVKGY</sequence>
<dbReference type="Proteomes" id="UP000193922">
    <property type="component" value="Unassembled WGS sequence"/>
</dbReference>
<dbReference type="EMBL" id="MCFD01000003">
    <property type="protein sequence ID" value="ORX72343.1"/>
    <property type="molecule type" value="Genomic_DNA"/>
</dbReference>
<name>A0A1Y1WFQ0_9FUNG</name>
<comment type="caution">
    <text evidence="1">The sequence shown here is derived from an EMBL/GenBank/DDBJ whole genome shotgun (WGS) entry which is preliminary data.</text>
</comment>
<evidence type="ECO:0000313" key="2">
    <source>
        <dbReference type="Proteomes" id="UP000193922"/>
    </source>
</evidence>